<evidence type="ECO:0000256" key="1">
    <source>
        <dbReference type="SAM" id="Phobius"/>
    </source>
</evidence>
<proteinExistence type="predicted"/>
<keyword evidence="3" id="KW-1185">Reference proteome</keyword>
<dbReference type="EMBL" id="JADCNL010000014">
    <property type="protein sequence ID" value="KAG0452876.1"/>
    <property type="molecule type" value="Genomic_DNA"/>
</dbReference>
<keyword evidence="1" id="KW-1133">Transmembrane helix</keyword>
<gene>
    <name evidence="2" type="ORF">HPP92_025540</name>
</gene>
<dbReference type="Proteomes" id="UP000636800">
    <property type="component" value="Unassembled WGS sequence"/>
</dbReference>
<dbReference type="OrthoDB" id="310030at2759"/>
<organism evidence="2 3">
    <name type="scientific">Vanilla planifolia</name>
    <name type="common">Vanilla</name>
    <dbReference type="NCBI Taxonomy" id="51239"/>
    <lineage>
        <taxon>Eukaryota</taxon>
        <taxon>Viridiplantae</taxon>
        <taxon>Streptophyta</taxon>
        <taxon>Embryophyta</taxon>
        <taxon>Tracheophyta</taxon>
        <taxon>Spermatophyta</taxon>
        <taxon>Magnoliopsida</taxon>
        <taxon>Liliopsida</taxon>
        <taxon>Asparagales</taxon>
        <taxon>Orchidaceae</taxon>
        <taxon>Vanilloideae</taxon>
        <taxon>Vanilleae</taxon>
        <taxon>Vanilla</taxon>
    </lineage>
</organism>
<feature type="transmembrane region" description="Helical" evidence="1">
    <location>
        <begin position="65"/>
        <end position="86"/>
    </location>
</feature>
<sequence>MSETRSDLDESCRKTRNRSAAVHGFGGRFGAQIEPIGRRPPSAVRASLRSFTAVAFPVHTPEKDLPFILARDVILLVMLSSIQMSARRMRVKKMEMKWEM</sequence>
<reference evidence="2 3" key="1">
    <citation type="journal article" date="2020" name="Nat. Food">
        <title>A phased Vanilla planifolia genome enables genetic improvement of flavour and production.</title>
        <authorList>
            <person name="Hasing T."/>
            <person name="Tang H."/>
            <person name="Brym M."/>
            <person name="Khazi F."/>
            <person name="Huang T."/>
            <person name="Chambers A.H."/>
        </authorList>
    </citation>
    <scope>NUCLEOTIDE SEQUENCE [LARGE SCALE GENOMIC DNA]</scope>
    <source>
        <tissue evidence="2">Leaf</tissue>
    </source>
</reference>
<evidence type="ECO:0000313" key="3">
    <source>
        <dbReference type="Proteomes" id="UP000636800"/>
    </source>
</evidence>
<name>A0A835UB50_VANPL</name>
<keyword evidence="1" id="KW-0812">Transmembrane</keyword>
<dbReference type="AlphaFoldDB" id="A0A835UB50"/>
<keyword evidence="1" id="KW-0472">Membrane</keyword>
<protein>
    <submittedName>
        <fullName evidence="2">Uncharacterized protein</fullName>
    </submittedName>
</protein>
<comment type="caution">
    <text evidence="2">The sequence shown here is derived from an EMBL/GenBank/DDBJ whole genome shotgun (WGS) entry which is preliminary data.</text>
</comment>
<evidence type="ECO:0000313" key="2">
    <source>
        <dbReference type="EMBL" id="KAG0452876.1"/>
    </source>
</evidence>
<accession>A0A835UB50</accession>